<evidence type="ECO:0008006" key="5">
    <source>
        <dbReference type="Google" id="ProtNLM"/>
    </source>
</evidence>
<dbReference type="PROSITE" id="PS51257">
    <property type="entry name" value="PROKAR_LIPOPROTEIN"/>
    <property type="match status" value="1"/>
</dbReference>
<gene>
    <name evidence="3" type="ORF">K1Y72_22845</name>
</gene>
<proteinExistence type="predicted"/>
<evidence type="ECO:0000313" key="3">
    <source>
        <dbReference type="EMBL" id="MBW8485235.1"/>
    </source>
</evidence>
<feature type="compositionally biased region" description="Basic and acidic residues" evidence="1">
    <location>
        <begin position="139"/>
        <end position="150"/>
    </location>
</feature>
<evidence type="ECO:0000256" key="1">
    <source>
        <dbReference type="SAM" id="MobiDB-lite"/>
    </source>
</evidence>
<feature type="chain" id="PRO_5045718672" description="Lipoprotein" evidence="2">
    <location>
        <begin position="21"/>
        <end position="171"/>
    </location>
</feature>
<dbReference type="RefSeq" id="WP_220168463.1">
    <property type="nucleotide sequence ID" value="NZ_JAIBOA010000015.1"/>
</dbReference>
<dbReference type="Proteomes" id="UP000774570">
    <property type="component" value="Unassembled WGS sequence"/>
</dbReference>
<feature type="region of interest" description="Disordered" evidence="1">
    <location>
        <begin position="114"/>
        <end position="152"/>
    </location>
</feature>
<reference evidence="3 4" key="1">
    <citation type="submission" date="2021-07" db="EMBL/GenBank/DDBJ databases">
        <title>Actinomadura sp. PM05-2 isolated from lichen.</title>
        <authorList>
            <person name="Somphong A."/>
            <person name="Phongsopitanun W."/>
            <person name="Tanasupawat S."/>
            <person name="Peongsungnone V."/>
        </authorList>
    </citation>
    <scope>NUCLEOTIDE SEQUENCE [LARGE SCALE GENOMIC DNA]</scope>
    <source>
        <strain evidence="3 4">PM05-2</strain>
    </source>
</reference>
<keyword evidence="4" id="KW-1185">Reference proteome</keyword>
<feature type="signal peptide" evidence="2">
    <location>
        <begin position="1"/>
        <end position="20"/>
    </location>
</feature>
<comment type="caution">
    <text evidence="3">The sequence shown here is derived from an EMBL/GenBank/DDBJ whole genome shotgun (WGS) entry which is preliminary data.</text>
</comment>
<organism evidence="3 4">
    <name type="scientific">Actinomadura parmotrematis</name>
    <dbReference type="NCBI Taxonomy" id="2864039"/>
    <lineage>
        <taxon>Bacteria</taxon>
        <taxon>Bacillati</taxon>
        <taxon>Actinomycetota</taxon>
        <taxon>Actinomycetes</taxon>
        <taxon>Streptosporangiales</taxon>
        <taxon>Thermomonosporaceae</taxon>
        <taxon>Actinomadura</taxon>
    </lineage>
</organism>
<dbReference type="EMBL" id="JAIBOA010000015">
    <property type="protein sequence ID" value="MBW8485235.1"/>
    <property type="molecule type" value="Genomic_DNA"/>
</dbReference>
<protein>
    <recommendedName>
        <fullName evidence="5">Lipoprotein</fullName>
    </recommendedName>
</protein>
<evidence type="ECO:0000313" key="4">
    <source>
        <dbReference type="Proteomes" id="UP000774570"/>
    </source>
</evidence>
<keyword evidence="2" id="KW-0732">Signal</keyword>
<evidence type="ECO:0000256" key="2">
    <source>
        <dbReference type="SAM" id="SignalP"/>
    </source>
</evidence>
<accession>A0ABS7FZ68</accession>
<sequence>MTKPTRLPAALALLPVLLSAGCLWGGSAGADKPADRLAKERKYAACMRANGVQMNDPTGDGRVQIKVSGGPGRDADAIMKNAQAKCRKYQPGGGKAPTAADVAQARKMAQCMRDHGIDMPDPDAQGRVTVKRTGAPGEKGTDHMGPDDPKFAAADKACRKLYPPLHRDGGK</sequence>
<name>A0ABS7FZ68_9ACTN</name>